<proteinExistence type="predicted"/>
<reference evidence="3" key="2">
    <citation type="submission" date="2025-08" db="UniProtKB">
        <authorList>
            <consortium name="RefSeq"/>
        </authorList>
    </citation>
    <scope>IDENTIFICATION</scope>
</reference>
<dbReference type="RefSeq" id="XP_028023439.2">
    <property type="nucleotide sequence ID" value="XM_028167638.2"/>
</dbReference>
<evidence type="ECO:0000313" key="3">
    <source>
        <dbReference type="RefSeq" id="XP_028023439.2"/>
    </source>
</evidence>
<dbReference type="AlphaFoldDB" id="A0A452CK98"/>
<dbReference type="InParanoid" id="A0A452CK98"/>
<gene>
    <name evidence="3" type="primary">LOC103004255</name>
</gene>
<sequence length="244" mass="26318">MVSPPSQEPQANSPHTETLQREERPTGPADSELTHRSSWVSNLLAFGPELTPSLCRVSSLLTLGLRIIEVCLRAWGRGDGRLCCPKGSLGEEARSAPWASVEPPVSRALEQKCFLQSGRVRPGFPGPKARTALLGPPSSAPPMDPENVTTWARVRPGRLPAQCGCAQRTDIFWRQKNLAPFLMCLPRGSPAWQRGSWHLSLADTARGARGRPVGGVHPDLGGNAGVGTVAWTERCLVQGPLTTR</sequence>
<dbReference type="GeneID" id="103004255"/>
<name>A0A452CK98_BALAC</name>
<reference evidence="2" key="1">
    <citation type="submission" date="2025-05" db="UniProtKB">
        <authorList>
            <consortium name="RefSeq"/>
        </authorList>
    </citation>
    <scope>NUCLEOTIDE SEQUENCE [LARGE SCALE GENOMIC DNA]</scope>
</reference>
<feature type="compositionally biased region" description="Polar residues" evidence="1">
    <location>
        <begin position="1"/>
        <end position="17"/>
    </location>
</feature>
<feature type="region of interest" description="Disordered" evidence="1">
    <location>
        <begin position="1"/>
        <end position="34"/>
    </location>
</feature>
<evidence type="ECO:0000313" key="2">
    <source>
        <dbReference type="Proteomes" id="UP001652580"/>
    </source>
</evidence>
<keyword evidence="2" id="KW-1185">Reference proteome</keyword>
<evidence type="ECO:0000256" key="1">
    <source>
        <dbReference type="SAM" id="MobiDB-lite"/>
    </source>
</evidence>
<dbReference type="Proteomes" id="UP001652580">
    <property type="component" value="Chromosome 1"/>
</dbReference>
<protein>
    <submittedName>
        <fullName evidence="3">Uncharacterized protein LOC103004255</fullName>
    </submittedName>
</protein>
<organism evidence="2 3">
    <name type="scientific">Balaenoptera acutorostrata</name>
    <name type="common">Common minke whale</name>
    <name type="synonym">Balaena rostrata</name>
    <dbReference type="NCBI Taxonomy" id="9767"/>
    <lineage>
        <taxon>Eukaryota</taxon>
        <taxon>Metazoa</taxon>
        <taxon>Chordata</taxon>
        <taxon>Craniata</taxon>
        <taxon>Vertebrata</taxon>
        <taxon>Euteleostomi</taxon>
        <taxon>Mammalia</taxon>
        <taxon>Eutheria</taxon>
        <taxon>Laurasiatheria</taxon>
        <taxon>Artiodactyla</taxon>
        <taxon>Whippomorpha</taxon>
        <taxon>Cetacea</taxon>
        <taxon>Mysticeti</taxon>
        <taxon>Balaenopteridae</taxon>
        <taxon>Balaenoptera</taxon>
    </lineage>
</organism>
<accession>A0A452CK98</accession>